<evidence type="ECO:0000313" key="3">
    <source>
        <dbReference type="Proteomes" id="UP000756921"/>
    </source>
</evidence>
<feature type="region of interest" description="Disordered" evidence="1">
    <location>
        <begin position="90"/>
        <end position="111"/>
    </location>
</feature>
<dbReference type="OrthoDB" id="10675152at2759"/>
<dbReference type="Proteomes" id="UP000756921">
    <property type="component" value="Unassembled WGS sequence"/>
</dbReference>
<organism evidence="2 3">
    <name type="scientific">Paraphaeosphaeria minitans</name>
    <dbReference type="NCBI Taxonomy" id="565426"/>
    <lineage>
        <taxon>Eukaryota</taxon>
        <taxon>Fungi</taxon>
        <taxon>Dikarya</taxon>
        <taxon>Ascomycota</taxon>
        <taxon>Pezizomycotina</taxon>
        <taxon>Dothideomycetes</taxon>
        <taxon>Pleosporomycetidae</taxon>
        <taxon>Pleosporales</taxon>
        <taxon>Massarineae</taxon>
        <taxon>Didymosphaeriaceae</taxon>
        <taxon>Paraphaeosphaeria</taxon>
    </lineage>
</organism>
<evidence type="ECO:0000256" key="1">
    <source>
        <dbReference type="SAM" id="MobiDB-lite"/>
    </source>
</evidence>
<dbReference type="EMBL" id="WJXW01000001">
    <property type="protein sequence ID" value="KAF9741052.1"/>
    <property type="molecule type" value="Genomic_DNA"/>
</dbReference>
<sequence length="329" mass="35798">MWRCEVGNLYGPRVRVSFGGGGGGGGGVNLGTVGLPTVRYGRPPTTMPHDGRAMYGTYLSTMYSHPLAPRSGVPHRTVPYRTHLAAQAAPHTNPCIPNHQSDHSASQDRGNRGWVPFHTAQYTQSGPHAPSPHRLRAVAVFTPPDTVAVQTGLLTPVWLHLSASWAVRHICVRATAFQKAPKNAYTSRCRTRASTRTLGNSSKERNCETETPCDGGVLTATGRTDVAVPWRPRSVSHREPYSRSHERFGLRAYTTPEFGQCVRRGNANGIGRYDGLRACADRKEFRVESGEDARAYRACYSTTNRGLESILAVGACSGRDEALDFLVAA</sequence>
<gene>
    <name evidence="2" type="ORF">PMIN01_00591</name>
</gene>
<name>A0A9P6KW32_9PLEO</name>
<dbReference type="AlphaFoldDB" id="A0A9P6KW32"/>
<keyword evidence="3" id="KW-1185">Reference proteome</keyword>
<reference evidence="2" key="1">
    <citation type="journal article" date="2020" name="Mol. Plant Microbe Interact.">
        <title>Genome Sequence of the Biocontrol Agent Coniothyrium minitans strain Conio (IMI 134523).</title>
        <authorList>
            <person name="Patel D."/>
            <person name="Shittu T.A."/>
            <person name="Baroncelli R."/>
            <person name="Muthumeenakshi S."/>
            <person name="Osborne T.H."/>
            <person name="Janganan T.K."/>
            <person name="Sreenivasaprasad S."/>
        </authorList>
    </citation>
    <scope>NUCLEOTIDE SEQUENCE</scope>
    <source>
        <strain evidence="2">Conio</strain>
    </source>
</reference>
<accession>A0A9P6KW32</accession>
<protein>
    <submittedName>
        <fullName evidence="2">Uncharacterized protein</fullName>
    </submittedName>
</protein>
<feature type="compositionally biased region" description="Basic and acidic residues" evidence="1">
    <location>
        <begin position="100"/>
        <end position="111"/>
    </location>
</feature>
<proteinExistence type="predicted"/>
<comment type="caution">
    <text evidence="2">The sequence shown here is derived from an EMBL/GenBank/DDBJ whole genome shotgun (WGS) entry which is preliminary data.</text>
</comment>
<evidence type="ECO:0000313" key="2">
    <source>
        <dbReference type="EMBL" id="KAF9741052.1"/>
    </source>
</evidence>